<dbReference type="CDD" id="cd03809">
    <property type="entry name" value="GT4_MtfB-like"/>
    <property type="match status" value="1"/>
</dbReference>
<reference evidence="4" key="1">
    <citation type="journal article" date="2019" name="Int. J. Syst. Evol. Microbiol.">
        <title>The Global Catalogue of Microorganisms (GCM) 10K type strain sequencing project: providing services to taxonomists for standard genome sequencing and annotation.</title>
        <authorList>
            <consortium name="The Broad Institute Genomics Platform"/>
            <consortium name="The Broad Institute Genome Sequencing Center for Infectious Disease"/>
            <person name="Wu L."/>
            <person name="Ma J."/>
        </authorList>
    </citation>
    <scope>NUCLEOTIDE SEQUENCE [LARGE SCALE GENOMIC DNA]</scope>
    <source>
        <strain evidence="4">CECT 7069</strain>
    </source>
</reference>
<evidence type="ECO:0000259" key="2">
    <source>
        <dbReference type="Pfam" id="PF00534"/>
    </source>
</evidence>
<dbReference type="InterPro" id="IPR001296">
    <property type="entry name" value="Glyco_trans_1"/>
</dbReference>
<dbReference type="EMBL" id="JAUFPX010000017">
    <property type="protein sequence ID" value="MDN3592265.1"/>
    <property type="molecule type" value="Genomic_DNA"/>
</dbReference>
<comment type="caution">
    <text evidence="3">The sequence shown here is derived from an EMBL/GenBank/DDBJ whole genome shotgun (WGS) entry which is preliminary data.</text>
</comment>
<evidence type="ECO:0000313" key="3">
    <source>
        <dbReference type="EMBL" id="MDN3592265.1"/>
    </source>
</evidence>
<proteinExistence type="predicted"/>
<keyword evidence="1" id="KW-0808">Transferase</keyword>
<name>A0ABT8BL65_9HYPH</name>
<evidence type="ECO:0000313" key="4">
    <source>
        <dbReference type="Proteomes" id="UP001224644"/>
    </source>
</evidence>
<dbReference type="PANTHER" id="PTHR46401:SF2">
    <property type="entry name" value="GLYCOSYLTRANSFERASE WBBK-RELATED"/>
    <property type="match status" value="1"/>
</dbReference>
<evidence type="ECO:0000256" key="1">
    <source>
        <dbReference type="ARBA" id="ARBA00022679"/>
    </source>
</evidence>
<dbReference type="Gene3D" id="3.40.50.2000">
    <property type="entry name" value="Glycogen Phosphorylase B"/>
    <property type="match status" value="2"/>
</dbReference>
<sequence>MLPMAWRGPLLNLCNTAPVLGTSQVVCIHDANVFRMPRSYSWCFRALYRTLQPIIVRRAVRIATVSHDAARQLAQHLPVALRDVEILPNGHEHALRWDAAAAQVFRETPQTRPFVLVLGSQARHKNIGLVFGLAEHLDAIGVDLLVAGGDGSIFTGTETVRAANIRMLGRVSDDDLALLFARALCLAFPSLTEGFGLPVLEAMALGCPVVSSDRSSLPEICGEAALMASPEDPGAWLRHLTALAGSSALREDLRGRGRIQAARYSWDETAAGYADLCGDLS</sequence>
<dbReference type="Proteomes" id="UP001224644">
    <property type="component" value="Unassembled WGS sequence"/>
</dbReference>
<organism evidence="3 4">
    <name type="scientific">Methylobacterium adhaesivum</name>
    <dbReference type="NCBI Taxonomy" id="333297"/>
    <lineage>
        <taxon>Bacteria</taxon>
        <taxon>Pseudomonadati</taxon>
        <taxon>Pseudomonadota</taxon>
        <taxon>Alphaproteobacteria</taxon>
        <taxon>Hyphomicrobiales</taxon>
        <taxon>Methylobacteriaceae</taxon>
        <taxon>Methylobacterium</taxon>
    </lineage>
</organism>
<dbReference type="Pfam" id="PF00534">
    <property type="entry name" value="Glycos_transf_1"/>
    <property type="match status" value="1"/>
</dbReference>
<gene>
    <name evidence="3" type="ORF">QWZ12_16855</name>
</gene>
<dbReference type="PANTHER" id="PTHR46401">
    <property type="entry name" value="GLYCOSYLTRANSFERASE WBBK-RELATED"/>
    <property type="match status" value="1"/>
</dbReference>
<dbReference type="RefSeq" id="WP_283207197.1">
    <property type="nucleotide sequence ID" value="NZ_BPQD01000020.1"/>
</dbReference>
<keyword evidence="4" id="KW-1185">Reference proteome</keyword>
<accession>A0ABT8BL65</accession>
<dbReference type="SUPFAM" id="SSF53756">
    <property type="entry name" value="UDP-Glycosyltransferase/glycogen phosphorylase"/>
    <property type="match status" value="1"/>
</dbReference>
<feature type="domain" description="Glycosyl transferase family 1" evidence="2">
    <location>
        <begin position="108"/>
        <end position="258"/>
    </location>
</feature>
<protein>
    <submittedName>
        <fullName evidence="3">Glycosyltransferase family 1 protein</fullName>
    </submittedName>
</protein>